<keyword evidence="2" id="KW-0805">Transcription regulation</keyword>
<dbReference type="EMBL" id="PNBA02000019">
    <property type="protein sequence ID" value="KAG6390705.1"/>
    <property type="molecule type" value="Genomic_DNA"/>
</dbReference>
<proteinExistence type="predicted"/>
<dbReference type="Proteomes" id="UP000298416">
    <property type="component" value="Unassembled WGS sequence"/>
</dbReference>
<evidence type="ECO:0000256" key="2">
    <source>
        <dbReference type="ARBA" id="ARBA00023015"/>
    </source>
</evidence>
<dbReference type="PANTHER" id="PTHR21277">
    <property type="entry name" value="TRANSCRIPTIONAL ADAPTER 1"/>
    <property type="match status" value="1"/>
</dbReference>
<name>A0A8X8W942_SALSN</name>
<dbReference type="InterPro" id="IPR024738">
    <property type="entry name" value="Hfi1/Tada1"/>
</dbReference>
<protein>
    <submittedName>
        <fullName evidence="5">Uncharacterized protein</fullName>
    </submittedName>
</protein>
<gene>
    <name evidence="5" type="ORF">SASPL_148444</name>
</gene>
<keyword evidence="4" id="KW-0539">Nucleus</keyword>
<dbReference type="GO" id="GO:0005634">
    <property type="term" value="C:nucleus"/>
    <property type="evidence" value="ECO:0007669"/>
    <property type="project" value="UniProtKB-SubCell"/>
</dbReference>
<dbReference type="PANTHER" id="PTHR21277:SF5">
    <property type="entry name" value="TRANSCRIPTIONAL ADAPTER 1"/>
    <property type="match status" value="1"/>
</dbReference>
<keyword evidence="6" id="KW-1185">Reference proteome</keyword>
<dbReference type="AlphaFoldDB" id="A0A8X8W942"/>
<dbReference type="GO" id="GO:0006357">
    <property type="term" value="P:regulation of transcription by RNA polymerase II"/>
    <property type="evidence" value="ECO:0007669"/>
    <property type="project" value="TreeGrafter"/>
</dbReference>
<dbReference type="GO" id="GO:0003713">
    <property type="term" value="F:transcription coactivator activity"/>
    <property type="evidence" value="ECO:0007669"/>
    <property type="project" value="TreeGrafter"/>
</dbReference>
<sequence>MLLVLSPHLRLVTGMIVRNVPVSRDLSGFRDRRGGVGPNGKSSFPRLGAAATRPIVGNGDSNPPDCGIPVQRAEDEREKVCTARSRWNCCRSIGAFDDGTLLDSHVLRDRVEQIALAQGLNRVSLECANALNQGLDSYITGFCLDLVLNLWEQGGRGAKPNSSARQKQKVLSLQEFRVAMELNLRQLGEDWPLLLEKICAHEFEE</sequence>
<evidence type="ECO:0000313" key="6">
    <source>
        <dbReference type="Proteomes" id="UP000298416"/>
    </source>
</evidence>
<organism evidence="5">
    <name type="scientific">Salvia splendens</name>
    <name type="common">Scarlet sage</name>
    <dbReference type="NCBI Taxonomy" id="180675"/>
    <lineage>
        <taxon>Eukaryota</taxon>
        <taxon>Viridiplantae</taxon>
        <taxon>Streptophyta</taxon>
        <taxon>Embryophyta</taxon>
        <taxon>Tracheophyta</taxon>
        <taxon>Spermatophyta</taxon>
        <taxon>Magnoliopsida</taxon>
        <taxon>eudicotyledons</taxon>
        <taxon>Gunneridae</taxon>
        <taxon>Pentapetalae</taxon>
        <taxon>asterids</taxon>
        <taxon>lamiids</taxon>
        <taxon>Lamiales</taxon>
        <taxon>Lamiaceae</taxon>
        <taxon>Nepetoideae</taxon>
        <taxon>Mentheae</taxon>
        <taxon>Salviinae</taxon>
        <taxon>Salvia</taxon>
        <taxon>Salvia subgen. Calosphace</taxon>
        <taxon>core Calosphace</taxon>
    </lineage>
</organism>
<dbReference type="GO" id="GO:0000124">
    <property type="term" value="C:SAGA complex"/>
    <property type="evidence" value="ECO:0007669"/>
    <property type="project" value="UniProtKB-ARBA"/>
</dbReference>
<reference evidence="5" key="1">
    <citation type="submission" date="2018-01" db="EMBL/GenBank/DDBJ databases">
        <authorList>
            <person name="Mao J.F."/>
        </authorList>
    </citation>
    <scope>NUCLEOTIDE SEQUENCE</scope>
    <source>
        <strain evidence="5">Huo1</strain>
        <tissue evidence="5">Leaf</tissue>
    </source>
</reference>
<evidence type="ECO:0000256" key="4">
    <source>
        <dbReference type="ARBA" id="ARBA00023242"/>
    </source>
</evidence>
<reference evidence="5" key="2">
    <citation type="submission" date="2020-08" db="EMBL/GenBank/DDBJ databases">
        <title>Plant Genome Project.</title>
        <authorList>
            <person name="Zhang R.-G."/>
        </authorList>
    </citation>
    <scope>NUCLEOTIDE SEQUENCE</scope>
    <source>
        <strain evidence="5">Huo1</strain>
        <tissue evidence="5">Leaf</tissue>
    </source>
</reference>
<accession>A0A8X8W942</accession>
<evidence type="ECO:0000313" key="5">
    <source>
        <dbReference type="EMBL" id="KAG6390705.1"/>
    </source>
</evidence>
<comment type="subcellular location">
    <subcellularLocation>
        <location evidence="1">Nucleus</location>
    </subcellularLocation>
</comment>
<comment type="caution">
    <text evidence="5">The sequence shown here is derived from an EMBL/GenBank/DDBJ whole genome shotgun (WGS) entry which is preliminary data.</text>
</comment>
<evidence type="ECO:0000256" key="1">
    <source>
        <dbReference type="ARBA" id="ARBA00004123"/>
    </source>
</evidence>
<evidence type="ECO:0000256" key="3">
    <source>
        <dbReference type="ARBA" id="ARBA00023163"/>
    </source>
</evidence>
<dbReference type="Pfam" id="PF12767">
    <property type="entry name" value="SAGA-Tad1"/>
    <property type="match status" value="1"/>
</dbReference>
<keyword evidence="3" id="KW-0804">Transcription</keyword>